<dbReference type="AlphaFoldDB" id="A8H6F4"/>
<dbReference type="InterPro" id="IPR009739">
    <property type="entry name" value="LprI-like_N"/>
</dbReference>
<gene>
    <name evidence="3" type="ordered locus">Spea_2822</name>
</gene>
<evidence type="ECO:0000313" key="3">
    <source>
        <dbReference type="EMBL" id="ABV88141.1"/>
    </source>
</evidence>
<dbReference type="RefSeq" id="WP_012156047.1">
    <property type="nucleotide sequence ID" value="NC_009901.1"/>
</dbReference>
<sequence>MQSYVRIAGLLSFFISTSGFALEGLSFSHGDWQVVCDNTNTCRAVGYHSYIQEPQDNNSAPVSVILQRQAGANAQIQGKVKFAEGSYDIDGREGGNEIFKLVINDSYMSHLGPEMPAYEEQGMRFSGERELSQDQISQLLNALTMKGRVSIKFTNSTGNEWHLSTSGSTAVLLKMDDFQGLVDTPFGIVKKGQSIGNIVQPKQAPVISIPLTSASVQQGSLTTDKDRRLATDPEFKLRMKNAINQCDFVPSDSDDLKLEVSRLTKTQLVVTAPCWSAAYNYGDGVWLVDDNPAIEPKFITDSSTNYANGIIDEFMKGRGIADCVSAKRLIWNGSDFILADDYSTGDCREIAMGGAWYLPTQVSTVILGDDPAAGIDCQSEQAYNTEGMTKCGQLELANVEWKLTEVIKSISALEHVANNSELSTAYGQAQSSWLSYRNDACRAEMLTYEQGSMAIPVLIGCKLDLTEKRLKELQLTKESLSFRDY</sequence>
<dbReference type="HOGENOM" id="CLU_043396_0_0_6"/>
<accession>A8H6F4</accession>
<dbReference type="EMBL" id="CP000851">
    <property type="protein sequence ID" value="ABV88141.1"/>
    <property type="molecule type" value="Genomic_DNA"/>
</dbReference>
<dbReference type="eggNOG" id="COG5342">
    <property type="taxonomic scope" value="Bacteria"/>
</dbReference>
<feature type="signal peptide" evidence="1">
    <location>
        <begin position="1"/>
        <end position="21"/>
    </location>
</feature>
<keyword evidence="4" id="KW-1185">Reference proteome</keyword>
<dbReference type="Gene3D" id="1.20.1270.180">
    <property type="match status" value="1"/>
</dbReference>
<evidence type="ECO:0000259" key="2">
    <source>
        <dbReference type="Pfam" id="PF07007"/>
    </source>
</evidence>
<protein>
    <recommendedName>
        <fullName evidence="2">Lysozyme inhibitor LprI-like N-terminal domain-containing protein</fullName>
    </recommendedName>
</protein>
<feature type="domain" description="Lysozyme inhibitor LprI-like N-terminal" evidence="2">
    <location>
        <begin position="378"/>
        <end position="473"/>
    </location>
</feature>
<dbReference type="Proteomes" id="UP000002608">
    <property type="component" value="Chromosome"/>
</dbReference>
<keyword evidence="1" id="KW-0732">Signal</keyword>
<evidence type="ECO:0000313" key="4">
    <source>
        <dbReference type="Proteomes" id="UP000002608"/>
    </source>
</evidence>
<proteinExistence type="predicted"/>
<feature type="chain" id="PRO_5002720241" description="Lysozyme inhibitor LprI-like N-terminal domain-containing protein" evidence="1">
    <location>
        <begin position="22"/>
        <end position="485"/>
    </location>
</feature>
<dbReference type="Pfam" id="PF07007">
    <property type="entry name" value="LprI"/>
    <property type="match status" value="1"/>
</dbReference>
<reference evidence="3 4" key="1">
    <citation type="submission" date="2007-10" db="EMBL/GenBank/DDBJ databases">
        <title>Complete sequence of Shewanella pealeana ATCC 700345.</title>
        <authorList>
            <consortium name="US DOE Joint Genome Institute"/>
            <person name="Copeland A."/>
            <person name="Lucas S."/>
            <person name="Lapidus A."/>
            <person name="Barry K."/>
            <person name="Glavina del Rio T."/>
            <person name="Dalin E."/>
            <person name="Tice H."/>
            <person name="Pitluck S."/>
            <person name="Chertkov O."/>
            <person name="Brettin T."/>
            <person name="Bruce D."/>
            <person name="Detter J.C."/>
            <person name="Han C."/>
            <person name="Schmutz J."/>
            <person name="Larimer F."/>
            <person name="Land M."/>
            <person name="Hauser L."/>
            <person name="Kyrpides N."/>
            <person name="Kim E."/>
            <person name="Zhao J.-S.Z."/>
            <person name="Manno D."/>
            <person name="Hawari J."/>
            <person name="Richardson P."/>
        </authorList>
    </citation>
    <scope>NUCLEOTIDE SEQUENCE [LARGE SCALE GENOMIC DNA]</scope>
    <source>
        <strain evidence="4">ATCC 700345 / ANG-SQ1</strain>
    </source>
</reference>
<evidence type="ECO:0000256" key="1">
    <source>
        <dbReference type="SAM" id="SignalP"/>
    </source>
</evidence>
<name>A8H6F4_SHEPA</name>
<organism evidence="3 4">
    <name type="scientific">Shewanella pealeana (strain ATCC 700345 / ANG-SQ1)</name>
    <dbReference type="NCBI Taxonomy" id="398579"/>
    <lineage>
        <taxon>Bacteria</taxon>
        <taxon>Pseudomonadati</taxon>
        <taxon>Pseudomonadota</taxon>
        <taxon>Gammaproteobacteria</taxon>
        <taxon>Alteromonadales</taxon>
        <taxon>Shewanellaceae</taxon>
        <taxon>Shewanella</taxon>
    </lineage>
</organism>
<dbReference type="Pfam" id="PF06674">
    <property type="entry name" value="DUF1176"/>
    <property type="match status" value="1"/>
</dbReference>
<dbReference type="KEGG" id="spl:Spea_2822"/>
<dbReference type="OrthoDB" id="6183301at2"/>
<dbReference type="InterPro" id="IPR009560">
    <property type="entry name" value="DUF1176"/>
</dbReference>